<sequence>MRGMGSCGPRVVSSLGRARMKLIYVGDPMCSWCYGFGKELSALVARVPDLKLEIVVGGIRAGATDVLDATGKRFRLQHWQRVEALSGLPFNREAFMAREGFVYDTEPICRAVVAARRFASGDALLSVFRALQNGFYVQGLDTTDGRVLSDIAVTALDAVGVQVSADAFYQAWEAAETQEETQRDFARARALGVASFPTLMLEEQGRTYAVHSGYASVNVLEERLNEIEGPLA</sequence>
<evidence type="ECO:0000259" key="1">
    <source>
        <dbReference type="Pfam" id="PF01323"/>
    </source>
</evidence>
<dbReference type="Pfam" id="PF01323">
    <property type="entry name" value="DSBA"/>
    <property type="match status" value="1"/>
</dbReference>
<dbReference type="Gene3D" id="1.10.472.60">
    <property type="entry name" value="putative protein disulfide isomerase domain"/>
    <property type="match status" value="1"/>
</dbReference>
<feature type="domain" description="DSBA-like thioredoxin" evidence="1">
    <location>
        <begin position="27"/>
        <end position="224"/>
    </location>
</feature>
<proteinExistence type="predicted"/>
<dbReference type="InterPro" id="IPR036249">
    <property type="entry name" value="Thioredoxin-like_sf"/>
</dbReference>
<dbReference type="EMBL" id="JAYMRV010000009">
    <property type="protein sequence ID" value="MEM5424673.1"/>
    <property type="molecule type" value="Genomic_DNA"/>
</dbReference>
<evidence type="ECO:0000313" key="2">
    <source>
        <dbReference type="EMBL" id="MEM5424673.1"/>
    </source>
</evidence>
<comment type="caution">
    <text evidence="2">The sequence shown here is derived from an EMBL/GenBank/DDBJ whole genome shotgun (WGS) entry which is preliminary data.</text>
</comment>
<gene>
    <name evidence="2" type="ORF">VSR73_26855</name>
</gene>
<reference evidence="2 3" key="1">
    <citation type="submission" date="2024-01" db="EMBL/GenBank/DDBJ databases">
        <title>The diversity of rhizobia nodulating Mimosa spp. in eleven states of Brazil covering several biomes is determined by host plant, location, and edaphic factors.</title>
        <authorList>
            <person name="Rouws L."/>
            <person name="Barauna A."/>
            <person name="Beukes C."/>
            <person name="De Faria S.M."/>
            <person name="Gross E."/>
            <person name="Dos Reis Junior F.B."/>
            <person name="Simon M."/>
            <person name="Maluk M."/>
            <person name="Odee D.W."/>
            <person name="Kenicer G."/>
            <person name="Young J.P.W."/>
            <person name="Reis V.M."/>
            <person name="Zilli J."/>
            <person name="James E.K."/>
        </authorList>
    </citation>
    <scope>NUCLEOTIDE SEQUENCE [LARGE SCALE GENOMIC DNA]</scope>
    <source>
        <strain evidence="2 3">JPY167</strain>
    </source>
</reference>
<accession>A0ABU9RYP3</accession>
<dbReference type="PANTHER" id="PTHR13887">
    <property type="entry name" value="GLUTATHIONE S-TRANSFERASE KAPPA"/>
    <property type="match status" value="1"/>
</dbReference>
<dbReference type="SUPFAM" id="SSF52833">
    <property type="entry name" value="Thioredoxin-like"/>
    <property type="match status" value="1"/>
</dbReference>
<dbReference type="PANTHER" id="PTHR13887:SF54">
    <property type="entry name" value="DSBA FAMILY PROTEIN"/>
    <property type="match status" value="1"/>
</dbReference>
<organism evidence="2 3">
    <name type="scientific">Paraburkholderia ferrariae</name>
    <dbReference type="NCBI Taxonomy" id="386056"/>
    <lineage>
        <taxon>Bacteria</taxon>
        <taxon>Pseudomonadati</taxon>
        <taxon>Pseudomonadota</taxon>
        <taxon>Betaproteobacteria</taxon>
        <taxon>Burkholderiales</taxon>
        <taxon>Burkholderiaceae</taxon>
        <taxon>Paraburkholderia</taxon>
    </lineage>
</organism>
<dbReference type="RefSeq" id="WP_342948922.1">
    <property type="nucleotide sequence ID" value="NZ_JAYMRV010000009.1"/>
</dbReference>
<protein>
    <submittedName>
        <fullName evidence="2">DsbA family protein</fullName>
    </submittedName>
</protein>
<name>A0ABU9RYP3_9BURK</name>
<keyword evidence="3" id="KW-1185">Reference proteome</keyword>
<dbReference type="Gene3D" id="3.40.30.10">
    <property type="entry name" value="Glutaredoxin"/>
    <property type="match status" value="1"/>
</dbReference>
<dbReference type="Proteomes" id="UP001489897">
    <property type="component" value="Unassembled WGS sequence"/>
</dbReference>
<evidence type="ECO:0000313" key="3">
    <source>
        <dbReference type="Proteomes" id="UP001489897"/>
    </source>
</evidence>
<dbReference type="CDD" id="cd03025">
    <property type="entry name" value="DsbA_FrnE_like"/>
    <property type="match status" value="1"/>
</dbReference>
<dbReference type="InterPro" id="IPR001853">
    <property type="entry name" value="DSBA-like_thioredoxin_dom"/>
</dbReference>